<dbReference type="Proteomes" id="UP000828390">
    <property type="component" value="Unassembled WGS sequence"/>
</dbReference>
<keyword evidence="2" id="KW-1185">Reference proteome</keyword>
<comment type="caution">
    <text evidence="1">The sequence shown here is derived from an EMBL/GenBank/DDBJ whole genome shotgun (WGS) entry which is preliminary data.</text>
</comment>
<name>A0A9D4CTF9_DREPO</name>
<evidence type="ECO:0000313" key="2">
    <source>
        <dbReference type="Proteomes" id="UP000828390"/>
    </source>
</evidence>
<accession>A0A9D4CTF9</accession>
<dbReference type="EMBL" id="JAIWYP010000012">
    <property type="protein sequence ID" value="KAH3729905.1"/>
    <property type="molecule type" value="Genomic_DNA"/>
</dbReference>
<proteinExistence type="predicted"/>
<dbReference type="AlphaFoldDB" id="A0A9D4CTF9"/>
<evidence type="ECO:0000313" key="1">
    <source>
        <dbReference type="EMBL" id="KAH3729905.1"/>
    </source>
</evidence>
<sequence length="63" mass="7048">MSVQKHIGGGYQFNEFAGYREILKLSNSLVYEGRLQCGSEAVATQTLAIPHPHMACQVYDLYL</sequence>
<reference evidence="1" key="2">
    <citation type="submission" date="2020-11" db="EMBL/GenBank/DDBJ databases">
        <authorList>
            <person name="McCartney M.A."/>
            <person name="Auch B."/>
            <person name="Kono T."/>
            <person name="Mallez S."/>
            <person name="Becker A."/>
            <person name="Gohl D.M."/>
            <person name="Silverstein K.A.T."/>
            <person name="Koren S."/>
            <person name="Bechman K.B."/>
            <person name="Herman A."/>
            <person name="Abrahante J.E."/>
            <person name="Garbe J."/>
        </authorList>
    </citation>
    <scope>NUCLEOTIDE SEQUENCE</scope>
    <source>
        <strain evidence="1">Duluth1</strain>
        <tissue evidence="1">Whole animal</tissue>
    </source>
</reference>
<gene>
    <name evidence="1" type="ORF">DPMN_055883</name>
</gene>
<protein>
    <submittedName>
        <fullName evidence="1">Uncharacterized protein</fullName>
    </submittedName>
</protein>
<organism evidence="1 2">
    <name type="scientific">Dreissena polymorpha</name>
    <name type="common">Zebra mussel</name>
    <name type="synonym">Mytilus polymorpha</name>
    <dbReference type="NCBI Taxonomy" id="45954"/>
    <lineage>
        <taxon>Eukaryota</taxon>
        <taxon>Metazoa</taxon>
        <taxon>Spiralia</taxon>
        <taxon>Lophotrochozoa</taxon>
        <taxon>Mollusca</taxon>
        <taxon>Bivalvia</taxon>
        <taxon>Autobranchia</taxon>
        <taxon>Heteroconchia</taxon>
        <taxon>Euheterodonta</taxon>
        <taxon>Imparidentia</taxon>
        <taxon>Neoheterodontei</taxon>
        <taxon>Myida</taxon>
        <taxon>Dreissenoidea</taxon>
        <taxon>Dreissenidae</taxon>
        <taxon>Dreissena</taxon>
    </lineage>
</organism>
<reference evidence="1" key="1">
    <citation type="journal article" date="2019" name="bioRxiv">
        <title>The Genome of the Zebra Mussel, Dreissena polymorpha: A Resource for Invasive Species Research.</title>
        <authorList>
            <person name="McCartney M.A."/>
            <person name="Auch B."/>
            <person name="Kono T."/>
            <person name="Mallez S."/>
            <person name="Zhang Y."/>
            <person name="Obille A."/>
            <person name="Becker A."/>
            <person name="Abrahante J.E."/>
            <person name="Garbe J."/>
            <person name="Badalamenti J.P."/>
            <person name="Herman A."/>
            <person name="Mangelson H."/>
            <person name="Liachko I."/>
            <person name="Sullivan S."/>
            <person name="Sone E.D."/>
            <person name="Koren S."/>
            <person name="Silverstein K.A.T."/>
            <person name="Beckman K.B."/>
            <person name="Gohl D.M."/>
        </authorList>
    </citation>
    <scope>NUCLEOTIDE SEQUENCE</scope>
    <source>
        <strain evidence="1">Duluth1</strain>
        <tissue evidence="1">Whole animal</tissue>
    </source>
</reference>